<dbReference type="GO" id="GO:1904273">
    <property type="term" value="P:L-alanine import across plasma membrane"/>
    <property type="evidence" value="ECO:0007669"/>
    <property type="project" value="TreeGrafter"/>
</dbReference>
<dbReference type="InterPro" id="IPR031984">
    <property type="entry name" value="SLC3A2_N"/>
</dbReference>
<dbReference type="InterPro" id="IPR017853">
    <property type="entry name" value="GH"/>
</dbReference>
<reference evidence="9" key="1">
    <citation type="submission" date="2023-03" db="EMBL/GenBank/DDBJ databases">
        <title>Chromosome-level genomes of two armyworms, Mythimna separata and Mythimna loreyi, provide insights into the biosynthesis and reception of sex pheromones.</title>
        <authorList>
            <person name="Zhao H."/>
        </authorList>
    </citation>
    <scope>NUCLEOTIDE SEQUENCE</scope>
    <source>
        <strain evidence="9">BeijingLab</strain>
        <tissue evidence="9">Pupa</tissue>
    </source>
</reference>
<dbReference type="Gene3D" id="3.20.20.80">
    <property type="entry name" value="Glycosidases"/>
    <property type="match status" value="2"/>
</dbReference>
<dbReference type="SUPFAM" id="SSF51445">
    <property type="entry name" value="(Trans)glycosidases"/>
    <property type="match status" value="2"/>
</dbReference>
<protein>
    <recommendedName>
        <fullName evidence="3">alpha-glucosidase</fullName>
        <ecNumber evidence="3">3.2.1.20</ecNumber>
    </recommendedName>
</protein>
<keyword evidence="5" id="KW-0326">Glycosidase</keyword>
<dbReference type="GO" id="GO:0016323">
    <property type="term" value="C:basolateral plasma membrane"/>
    <property type="evidence" value="ECO:0007669"/>
    <property type="project" value="TreeGrafter"/>
</dbReference>
<dbReference type="InterPro" id="IPR042280">
    <property type="entry name" value="SLC3A2"/>
</dbReference>
<evidence type="ECO:0000256" key="5">
    <source>
        <dbReference type="ARBA" id="ARBA00023295"/>
    </source>
</evidence>
<dbReference type="GO" id="GO:0005975">
    <property type="term" value="P:carbohydrate metabolic process"/>
    <property type="evidence" value="ECO:0007669"/>
    <property type="project" value="InterPro"/>
</dbReference>
<dbReference type="Pfam" id="PF16028">
    <property type="entry name" value="SLC3A2_N"/>
    <property type="match status" value="1"/>
</dbReference>
<comment type="catalytic activity">
    <reaction evidence="1">
        <text>Hydrolysis of terminal, non-reducing (1-&gt;4)-linked alpha-D-glucose residues with release of alpha-D-glucose.</text>
        <dbReference type="EC" id="3.2.1.20"/>
    </reaction>
</comment>
<dbReference type="EMBL" id="JARGEI010000011">
    <property type="protein sequence ID" value="KAJ8724134.1"/>
    <property type="molecule type" value="Genomic_DNA"/>
</dbReference>
<feature type="domain" description="Glycosyl hydrolase family 13 catalytic" evidence="8">
    <location>
        <begin position="166"/>
        <end position="499"/>
    </location>
</feature>
<evidence type="ECO:0000256" key="2">
    <source>
        <dbReference type="ARBA" id="ARBA00008061"/>
    </source>
</evidence>
<keyword evidence="4" id="KW-0325">Glycoprotein</keyword>
<dbReference type="Proteomes" id="UP001231518">
    <property type="component" value="Chromosome 20"/>
</dbReference>
<keyword evidence="7" id="KW-1133">Transmembrane helix</keyword>
<dbReference type="PANTHER" id="PTHR46673">
    <property type="entry name" value="4F2 CELL-SURFACE ANTIGEN HEAVY CHAIN"/>
    <property type="match status" value="1"/>
</dbReference>
<dbReference type="GO" id="GO:0016324">
    <property type="term" value="C:apical plasma membrane"/>
    <property type="evidence" value="ECO:0007669"/>
    <property type="project" value="TreeGrafter"/>
</dbReference>
<feature type="region of interest" description="Disordered" evidence="6">
    <location>
        <begin position="1"/>
        <end position="56"/>
    </location>
</feature>
<dbReference type="EC" id="3.2.1.20" evidence="3"/>
<evidence type="ECO:0000313" key="10">
    <source>
        <dbReference type="Proteomes" id="UP001231518"/>
    </source>
</evidence>
<keyword evidence="7" id="KW-0812">Transmembrane</keyword>
<dbReference type="GO" id="GO:0015823">
    <property type="term" value="P:phenylalanine transport"/>
    <property type="evidence" value="ECO:0007669"/>
    <property type="project" value="TreeGrafter"/>
</dbReference>
<gene>
    <name evidence="9" type="ORF">PYW07_008114</name>
</gene>
<sequence>MSEPRKNHLSIDGGQVKEDEHVASYKPIPETDTEFRTSKSNLSKSKEKISPDGAEEKLLPKEEEAKIVTRVDMADAKYVVEDHRNGDAKIELDANKRQFSGLTKEELLKYAEDPFWVNLRWAMFILFWALWLCMLAGAITIIVRAPKCAPPEPKTWFEKGPLVDMEDSDYAAVESSLPLLQSFKVQGVFIDVPTYDIDSSPTAKQSFEAFVSKAKEFGLKVIVDLIPNFVSVEHPWFKLSENRTEGYDNYFVWKEGTDFDEAGKNRKPPNNWVSTLNTSAWTWSETRKAHYLHQFEESQPDLNFNNIEVVKEFDKILQLWMKAGAAGVRYVMTGSVRGVAAGPELQQHRGRQGVRQDPAALDEGWSRRGQFEESQPDLNFNNIEVVKEFDKILQLWMKAGAAGVRLNKVRLALVNSTLKDELADTGRGSDPAADHTFYSYWRHTHTSDQPALFDLLSRWNKVVDDASAEPGTGTSVFTLKEEGGRPELFLLQRNITSLRPRAAQPIYVGEDVTAAATDIEKRLGNWPAVQLVTSPDAEAEFAAFELLLPAAPILNIRQLQKEVNESKEDLSHLVALREDASIQHGHYVLRGVPARNSTANSLLAIARWKTGHTGYLALFNPIDEEQRANMTDVESISSTLTPHYMSHTVRAYTNYSNHNAEPADDLLIPPKSAVVFSYVPITSTEK</sequence>
<evidence type="ECO:0000259" key="8">
    <source>
        <dbReference type="SMART" id="SM00642"/>
    </source>
</evidence>
<evidence type="ECO:0000256" key="1">
    <source>
        <dbReference type="ARBA" id="ARBA00001657"/>
    </source>
</evidence>
<dbReference type="PANTHER" id="PTHR46673:SF1">
    <property type="entry name" value="4F2 CELL-SURFACE ANTIGEN HEAVY CHAIN"/>
    <property type="match status" value="1"/>
</dbReference>
<keyword evidence="5" id="KW-0378">Hydrolase</keyword>
<dbReference type="Gene3D" id="3.90.400.10">
    <property type="entry name" value="Oligo-1,6-glucosidase, Domain 2"/>
    <property type="match status" value="2"/>
</dbReference>
<dbReference type="AlphaFoldDB" id="A0AAD7YQS8"/>
<comment type="caution">
    <text evidence="9">The sequence shown here is derived from an EMBL/GenBank/DDBJ whole genome shotgun (WGS) entry which is preliminary data.</text>
</comment>
<evidence type="ECO:0000256" key="7">
    <source>
        <dbReference type="SAM" id="Phobius"/>
    </source>
</evidence>
<evidence type="ECO:0000256" key="3">
    <source>
        <dbReference type="ARBA" id="ARBA00012741"/>
    </source>
</evidence>
<evidence type="ECO:0000256" key="6">
    <source>
        <dbReference type="SAM" id="MobiDB-lite"/>
    </source>
</evidence>
<feature type="transmembrane region" description="Helical" evidence="7">
    <location>
        <begin position="121"/>
        <end position="143"/>
    </location>
</feature>
<dbReference type="GO" id="GO:0015190">
    <property type="term" value="F:L-leucine transmembrane transporter activity"/>
    <property type="evidence" value="ECO:0007669"/>
    <property type="project" value="TreeGrafter"/>
</dbReference>
<dbReference type="SMART" id="SM00642">
    <property type="entry name" value="Aamy"/>
    <property type="match status" value="1"/>
</dbReference>
<dbReference type="GO" id="GO:0004558">
    <property type="term" value="F:alpha-1,4-glucosidase activity"/>
    <property type="evidence" value="ECO:0007669"/>
    <property type="project" value="UniProtKB-EC"/>
</dbReference>
<dbReference type="InterPro" id="IPR045857">
    <property type="entry name" value="O16G_dom_2"/>
</dbReference>
<dbReference type="Pfam" id="PF00128">
    <property type="entry name" value="Alpha-amylase"/>
    <property type="match status" value="2"/>
</dbReference>
<proteinExistence type="inferred from homology"/>
<comment type="similarity">
    <text evidence="2">Belongs to the glycosyl hydrolase 13 family.</text>
</comment>
<accession>A0AAD7YQS8</accession>
<name>A0AAD7YQS8_MYTSE</name>
<dbReference type="GO" id="GO:1903801">
    <property type="term" value="P:L-leucine import across plasma membrane"/>
    <property type="evidence" value="ECO:0007669"/>
    <property type="project" value="TreeGrafter"/>
</dbReference>
<dbReference type="FunFam" id="3.90.400.10:FF:000001">
    <property type="entry name" value="Maltase A3, isoform A"/>
    <property type="match status" value="1"/>
</dbReference>
<evidence type="ECO:0000313" key="9">
    <source>
        <dbReference type="EMBL" id="KAJ8724134.1"/>
    </source>
</evidence>
<dbReference type="GO" id="GO:0015180">
    <property type="term" value="F:L-alanine transmembrane transporter activity"/>
    <property type="evidence" value="ECO:0007669"/>
    <property type="project" value="TreeGrafter"/>
</dbReference>
<evidence type="ECO:0000256" key="4">
    <source>
        <dbReference type="ARBA" id="ARBA00023180"/>
    </source>
</evidence>
<keyword evidence="10" id="KW-1185">Reference proteome</keyword>
<feature type="compositionally biased region" description="Basic and acidic residues" evidence="6">
    <location>
        <begin position="44"/>
        <end position="56"/>
    </location>
</feature>
<dbReference type="InterPro" id="IPR006047">
    <property type="entry name" value="GH13_cat_dom"/>
</dbReference>
<keyword evidence="7" id="KW-0472">Membrane</keyword>
<organism evidence="9 10">
    <name type="scientific">Mythimna separata</name>
    <name type="common">Oriental armyworm</name>
    <name type="synonym">Pseudaletia separata</name>
    <dbReference type="NCBI Taxonomy" id="271217"/>
    <lineage>
        <taxon>Eukaryota</taxon>
        <taxon>Metazoa</taxon>
        <taxon>Ecdysozoa</taxon>
        <taxon>Arthropoda</taxon>
        <taxon>Hexapoda</taxon>
        <taxon>Insecta</taxon>
        <taxon>Pterygota</taxon>
        <taxon>Neoptera</taxon>
        <taxon>Endopterygota</taxon>
        <taxon>Lepidoptera</taxon>
        <taxon>Glossata</taxon>
        <taxon>Ditrysia</taxon>
        <taxon>Noctuoidea</taxon>
        <taxon>Noctuidae</taxon>
        <taxon>Noctuinae</taxon>
        <taxon>Hadenini</taxon>
        <taxon>Mythimna</taxon>
    </lineage>
</organism>
<dbReference type="GO" id="GO:0015173">
    <property type="term" value="F:aromatic amino acid transmembrane transporter activity"/>
    <property type="evidence" value="ECO:0007669"/>
    <property type="project" value="TreeGrafter"/>
</dbReference>